<proteinExistence type="predicted"/>
<dbReference type="InterPro" id="IPR027598">
    <property type="entry name" value="Amphi-Trp_dom"/>
</dbReference>
<dbReference type="STRING" id="643562.Daes_1180"/>
<reference evidence="4" key="1">
    <citation type="submission" date="2010-12" db="EMBL/GenBank/DDBJ databases">
        <title>Complete sequence of Desulfovibrio aespoeensis Aspo-2.</title>
        <authorList>
            <consortium name="US DOE Joint Genome Institute"/>
            <person name="Lucas S."/>
            <person name="Copeland A."/>
            <person name="Lapidus A."/>
            <person name="Cheng J.-F."/>
            <person name="Goodwin L."/>
            <person name="Pitluck S."/>
            <person name="Chertkov O."/>
            <person name="Misra M."/>
            <person name="Detter J.C."/>
            <person name="Han C."/>
            <person name="Tapia R."/>
            <person name="Land M."/>
            <person name="Hauser L."/>
            <person name="Kyrpides N."/>
            <person name="Ivanova N."/>
            <person name="Ovchinnikova G."/>
            <person name="Pedersen K."/>
            <person name="Jagevall S."/>
            <person name="Hazen T."/>
            <person name="Woyke T."/>
        </authorList>
    </citation>
    <scope>NUCLEOTIDE SEQUENCE [LARGE SCALE GENOMIC DNA]</scope>
    <source>
        <strain evidence="4">ATCC 700646 / DSM 10631 / Aspo-2</strain>
    </source>
</reference>
<dbReference type="Pfam" id="PF20068">
    <property type="entry name" value="Amphi-Trp"/>
    <property type="match status" value="1"/>
</dbReference>
<feature type="compositionally biased region" description="Basic and acidic residues" evidence="1">
    <location>
        <begin position="118"/>
        <end position="138"/>
    </location>
</feature>
<evidence type="ECO:0000256" key="1">
    <source>
        <dbReference type="SAM" id="MobiDB-lite"/>
    </source>
</evidence>
<dbReference type="Proteomes" id="UP000002191">
    <property type="component" value="Chromosome"/>
</dbReference>
<dbReference type="eggNOG" id="ENOG5033A7I">
    <property type="taxonomic scope" value="Bacteria"/>
</dbReference>
<dbReference type="RefSeq" id="WP_013514126.1">
    <property type="nucleotide sequence ID" value="NC_014844.1"/>
</dbReference>
<dbReference type="NCBIfam" id="TIGR04354">
    <property type="entry name" value="amphi-Trp"/>
    <property type="match status" value="1"/>
</dbReference>
<dbReference type="OrthoDB" id="5459377at2"/>
<dbReference type="KEGG" id="das:Daes_1180"/>
<name>E6VU02_PSEA9</name>
<reference evidence="3 4" key="2">
    <citation type="journal article" date="2014" name="Genome Announc.">
        <title>Complete Genome Sequence of the Subsurface, Mesophilic Sulfate-Reducing Bacterium Desulfovibrio aespoeensis Aspo-2.</title>
        <authorList>
            <person name="Pedersen K."/>
            <person name="Bengtsson A."/>
            <person name="Edlund J."/>
            <person name="Rabe L."/>
            <person name="Hazen T."/>
            <person name="Chakraborty R."/>
            <person name="Goodwin L."/>
            <person name="Shapiro N."/>
        </authorList>
    </citation>
    <scope>NUCLEOTIDE SEQUENCE [LARGE SCALE GENOMIC DNA]</scope>
    <source>
        <strain evidence="4">ATCC 700646 / DSM 10631 / Aspo-2</strain>
    </source>
</reference>
<evidence type="ECO:0000259" key="2">
    <source>
        <dbReference type="Pfam" id="PF20068"/>
    </source>
</evidence>
<gene>
    <name evidence="3" type="ordered locus">Daes_1180</name>
</gene>
<feature type="region of interest" description="Disordered" evidence="1">
    <location>
        <begin position="118"/>
        <end position="152"/>
    </location>
</feature>
<keyword evidence="4" id="KW-1185">Reference proteome</keyword>
<dbReference type="HOGENOM" id="CLU_134932_0_0_7"/>
<organism evidence="3 4">
    <name type="scientific">Pseudodesulfovibrio aespoeensis (strain ATCC 700646 / DSM 10631 / Aspo-2)</name>
    <name type="common">Desulfovibrio aespoeensis</name>
    <dbReference type="NCBI Taxonomy" id="643562"/>
    <lineage>
        <taxon>Bacteria</taxon>
        <taxon>Pseudomonadati</taxon>
        <taxon>Thermodesulfobacteriota</taxon>
        <taxon>Desulfovibrionia</taxon>
        <taxon>Desulfovibrionales</taxon>
        <taxon>Desulfovibrionaceae</taxon>
    </lineage>
</organism>
<sequence length="152" mass="16955">MEKRKINVKMSLSYPEVVAYLEDLLKSFKSRKIVVQTGEDHLVMTPPEQVGVKVEAKIKKDRQSIGFELSWVQCETGCLSISDREPEPAAARIELKPVAMKPEQGTGVEVAEKVVKIKKEENKHGKKDAKEEKKDSSGKGKTLKAHATEPRG</sequence>
<evidence type="ECO:0000313" key="3">
    <source>
        <dbReference type="EMBL" id="ADU62195.1"/>
    </source>
</evidence>
<feature type="domain" description="Amphi-Trp" evidence="2">
    <location>
        <begin position="6"/>
        <end position="75"/>
    </location>
</feature>
<dbReference type="AlphaFoldDB" id="E6VU02"/>
<accession>E6VU02</accession>
<dbReference type="EMBL" id="CP002431">
    <property type="protein sequence ID" value="ADU62195.1"/>
    <property type="molecule type" value="Genomic_DNA"/>
</dbReference>
<evidence type="ECO:0000313" key="4">
    <source>
        <dbReference type="Proteomes" id="UP000002191"/>
    </source>
</evidence>
<protein>
    <recommendedName>
        <fullName evidence="2">Amphi-Trp domain-containing protein</fullName>
    </recommendedName>
</protein>